<gene>
    <name evidence="1" type="ORF">SAMN04490195_2769</name>
</gene>
<evidence type="ECO:0000313" key="1">
    <source>
        <dbReference type="EMBL" id="SDR01782.1"/>
    </source>
</evidence>
<protein>
    <submittedName>
        <fullName evidence="1">Uncharacterized protein</fullName>
    </submittedName>
</protein>
<dbReference type="EMBL" id="FNKJ01000003">
    <property type="protein sequence ID" value="SDR01782.1"/>
    <property type="molecule type" value="Genomic_DNA"/>
</dbReference>
<reference evidence="2" key="1">
    <citation type="submission" date="2016-10" db="EMBL/GenBank/DDBJ databases">
        <authorList>
            <person name="Varghese N."/>
            <person name="Submissions S."/>
        </authorList>
    </citation>
    <scope>NUCLEOTIDE SEQUENCE [LARGE SCALE GENOMIC DNA]</scope>
    <source>
        <strain evidence="2">BS3775</strain>
    </source>
</reference>
<keyword evidence="2" id="KW-1185">Reference proteome</keyword>
<evidence type="ECO:0000313" key="2">
    <source>
        <dbReference type="Proteomes" id="UP000199570"/>
    </source>
</evidence>
<dbReference type="Proteomes" id="UP000199570">
    <property type="component" value="Unassembled WGS sequence"/>
</dbReference>
<proteinExistence type="predicted"/>
<organism evidence="1 2">
    <name type="scientific">Pseudomonas moorei</name>
    <dbReference type="NCBI Taxonomy" id="395599"/>
    <lineage>
        <taxon>Bacteria</taxon>
        <taxon>Pseudomonadati</taxon>
        <taxon>Pseudomonadota</taxon>
        <taxon>Gammaproteobacteria</taxon>
        <taxon>Pseudomonadales</taxon>
        <taxon>Pseudomonadaceae</taxon>
        <taxon>Pseudomonas</taxon>
    </lineage>
</organism>
<sequence>MTNDKTVTMSRELAKMLERNLVWGDEAFKAQQEIRALLAAPVVESQPDAYMTVHPNGMKGLFFPSENIEPSPYDKPLYVSPPAPVVVVLPERIEPPSDYAYRKGWNACLDKVKELNQ</sequence>
<name>A0A1H1FL72_9PSED</name>
<dbReference type="AlphaFoldDB" id="A0A1H1FL72"/>
<dbReference type="RefSeq" id="WP_090322481.1">
    <property type="nucleotide sequence ID" value="NZ_FNKJ01000003.1"/>
</dbReference>
<accession>A0A1H1FL72</accession>